<feature type="transmembrane region" description="Helical" evidence="7">
    <location>
        <begin position="193"/>
        <end position="214"/>
    </location>
</feature>
<dbReference type="EMBL" id="VDUX01000003">
    <property type="protein sequence ID" value="TXL61507.1"/>
    <property type="molecule type" value="Genomic_DNA"/>
</dbReference>
<dbReference type="OrthoDB" id="3744835at2"/>
<feature type="transmembrane region" description="Helical" evidence="7">
    <location>
        <begin position="66"/>
        <end position="91"/>
    </location>
</feature>
<keyword evidence="2 7" id="KW-0813">Transport</keyword>
<evidence type="ECO:0000313" key="9">
    <source>
        <dbReference type="EMBL" id="TXL61507.1"/>
    </source>
</evidence>
<dbReference type="InterPro" id="IPR035906">
    <property type="entry name" value="MetI-like_sf"/>
</dbReference>
<dbReference type="GO" id="GO:0005886">
    <property type="term" value="C:plasma membrane"/>
    <property type="evidence" value="ECO:0007669"/>
    <property type="project" value="UniProtKB-SubCell"/>
</dbReference>
<protein>
    <submittedName>
        <fullName evidence="9">Sugar ABC transporter permease</fullName>
    </submittedName>
</protein>
<dbReference type="SUPFAM" id="SSF161098">
    <property type="entry name" value="MetI-like"/>
    <property type="match status" value="1"/>
</dbReference>
<comment type="caution">
    <text evidence="9">The sequence shown here is derived from an EMBL/GenBank/DDBJ whole genome shotgun (WGS) entry which is preliminary data.</text>
</comment>
<organism evidence="9 10">
    <name type="scientific">Aeromicrobium terrae</name>
    <dbReference type="NCBI Taxonomy" id="2498846"/>
    <lineage>
        <taxon>Bacteria</taxon>
        <taxon>Bacillati</taxon>
        <taxon>Actinomycetota</taxon>
        <taxon>Actinomycetes</taxon>
        <taxon>Propionibacteriales</taxon>
        <taxon>Nocardioidaceae</taxon>
        <taxon>Aeromicrobium</taxon>
    </lineage>
</organism>
<sequence length="281" mass="30029">MKAVTRTLRRPEMLMAPAVLLLLLVTAWPLGRAVWTSLSTSALTTPDDTSFVGVDNYVEVLTSRRWWVAVALTLLFVAVVVILQLLLAAAFAATLRRITFASAYLQVLVLVPFAVLAVVTAFAWRDGLTEGFGPSWFRYDGEGQVVGLLAAGAAEVWRGTGITTIILLAGLARVPVSLLESAVADGATGRQRVFRVVLPAAAPAIAVATVYRALDAYRAFEAPLLAEPSLPKLRTAPLLLWDTTFTSFELGLGAAMSVLVLALAALVGVGLMLMLRVRRAL</sequence>
<proteinExistence type="inferred from homology"/>
<dbReference type="InterPro" id="IPR000515">
    <property type="entry name" value="MetI-like"/>
</dbReference>
<name>A0A5C8NKE2_9ACTN</name>
<evidence type="ECO:0000256" key="4">
    <source>
        <dbReference type="ARBA" id="ARBA00022692"/>
    </source>
</evidence>
<keyword evidence="10" id="KW-1185">Reference proteome</keyword>
<evidence type="ECO:0000313" key="10">
    <source>
        <dbReference type="Proteomes" id="UP000321571"/>
    </source>
</evidence>
<comment type="similarity">
    <text evidence="7">Belongs to the binding-protein-dependent transport system permease family.</text>
</comment>
<dbReference type="PANTHER" id="PTHR43005:SF1">
    <property type="entry name" value="SPERMIDINE_PUTRESCINE TRANSPORT SYSTEM PERMEASE PROTEIN"/>
    <property type="match status" value="1"/>
</dbReference>
<dbReference type="Pfam" id="PF00528">
    <property type="entry name" value="BPD_transp_1"/>
    <property type="match status" value="1"/>
</dbReference>
<keyword evidence="3" id="KW-1003">Cell membrane</keyword>
<evidence type="ECO:0000256" key="1">
    <source>
        <dbReference type="ARBA" id="ARBA00004651"/>
    </source>
</evidence>
<keyword evidence="5 7" id="KW-1133">Transmembrane helix</keyword>
<keyword evidence="4 7" id="KW-0812">Transmembrane</keyword>
<gene>
    <name evidence="9" type="ORF">FHP06_08785</name>
</gene>
<feature type="transmembrane region" description="Helical" evidence="7">
    <location>
        <begin position="144"/>
        <end position="172"/>
    </location>
</feature>
<keyword evidence="6 7" id="KW-0472">Membrane</keyword>
<feature type="transmembrane region" description="Helical" evidence="7">
    <location>
        <begin position="250"/>
        <end position="275"/>
    </location>
</feature>
<evidence type="ECO:0000256" key="2">
    <source>
        <dbReference type="ARBA" id="ARBA00022448"/>
    </source>
</evidence>
<evidence type="ECO:0000256" key="6">
    <source>
        <dbReference type="ARBA" id="ARBA00023136"/>
    </source>
</evidence>
<dbReference type="GO" id="GO:0055085">
    <property type="term" value="P:transmembrane transport"/>
    <property type="evidence" value="ECO:0007669"/>
    <property type="project" value="InterPro"/>
</dbReference>
<comment type="subcellular location">
    <subcellularLocation>
        <location evidence="1 7">Cell membrane</location>
        <topology evidence="1 7">Multi-pass membrane protein</topology>
    </subcellularLocation>
</comment>
<dbReference type="PANTHER" id="PTHR43005">
    <property type="entry name" value="BLR7065 PROTEIN"/>
    <property type="match status" value="1"/>
</dbReference>
<reference evidence="9 10" key="1">
    <citation type="submission" date="2019-06" db="EMBL/GenBank/DDBJ databases">
        <title>Aeromicrobium sp. nov., isolated from a maize field.</title>
        <authorList>
            <person name="Lin S.-Y."/>
            <person name="Tsai C.-F."/>
            <person name="Young C.-C."/>
        </authorList>
    </citation>
    <scope>NUCLEOTIDE SEQUENCE [LARGE SCALE GENOMIC DNA]</scope>
    <source>
        <strain evidence="9 10">CC-CFT486</strain>
    </source>
</reference>
<evidence type="ECO:0000256" key="3">
    <source>
        <dbReference type="ARBA" id="ARBA00022475"/>
    </source>
</evidence>
<dbReference type="PROSITE" id="PS50928">
    <property type="entry name" value="ABC_TM1"/>
    <property type="match status" value="1"/>
</dbReference>
<dbReference type="Proteomes" id="UP000321571">
    <property type="component" value="Unassembled WGS sequence"/>
</dbReference>
<evidence type="ECO:0000259" key="8">
    <source>
        <dbReference type="PROSITE" id="PS50928"/>
    </source>
</evidence>
<dbReference type="RefSeq" id="WP_147685843.1">
    <property type="nucleotide sequence ID" value="NZ_VDUX01000003.1"/>
</dbReference>
<feature type="transmembrane region" description="Helical" evidence="7">
    <location>
        <begin position="103"/>
        <end position="124"/>
    </location>
</feature>
<evidence type="ECO:0000256" key="7">
    <source>
        <dbReference type="RuleBase" id="RU363032"/>
    </source>
</evidence>
<dbReference type="Gene3D" id="1.10.3720.10">
    <property type="entry name" value="MetI-like"/>
    <property type="match status" value="1"/>
</dbReference>
<accession>A0A5C8NKE2</accession>
<evidence type="ECO:0000256" key="5">
    <source>
        <dbReference type="ARBA" id="ARBA00022989"/>
    </source>
</evidence>
<feature type="domain" description="ABC transmembrane type-1" evidence="8">
    <location>
        <begin position="70"/>
        <end position="271"/>
    </location>
</feature>
<dbReference type="AlphaFoldDB" id="A0A5C8NKE2"/>